<reference evidence="13" key="2">
    <citation type="submission" date="2025-08" db="UniProtKB">
        <authorList>
            <consortium name="Ensembl"/>
        </authorList>
    </citation>
    <scope>IDENTIFICATION</scope>
</reference>
<dbReference type="InterPro" id="IPR050970">
    <property type="entry name" value="Cl_channel_volt-gated"/>
</dbReference>
<dbReference type="CDD" id="cd03683">
    <property type="entry name" value="ClC_1_like"/>
    <property type="match status" value="1"/>
</dbReference>
<keyword evidence="12" id="KW-0732">Signal</keyword>
<dbReference type="AlphaFoldDB" id="A0A671Y5R5"/>
<evidence type="ECO:0000256" key="7">
    <source>
        <dbReference type="ARBA" id="ARBA00023122"/>
    </source>
</evidence>
<dbReference type="PANTHER" id="PTHR45720">
    <property type="entry name" value="CHLORIDE CHANNEL PROTEIN 2"/>
    <property type="match status" value="1"/>
</dbReference>
<evidence type="ECO:0000256" key="10">
    <source>
        <dbReference type="ARBA" id="ARBA00023214"/>
    </source>
</evidence>
<reference evidence="13" key="3">
    <citation type="submission" date="2025-09" db="UniProtKB">
        <authorList>
            <consortium name="Ensembl"/>
        </authorList>
    </citation>
    <scope>IDENTIFICATION</scope>
</reference>
<evidence type="ECO:0000256" key="3">
    <source>
        <dbReference type="ARBA" id="ARBA00022692"/>
    </source>
</evidence>
<dbReference type="SUPFAM" id="SSF81340">
    <property type="entry name" value="Clc chloride channel"/>
    <property type="match status" value="1"/>
</dbReference>
<evidence type="ECO:0000256" key="8">
    <source>
        <dbReference type="ARBA" id="ARBA00023136"/>
    </source>
</evidence>
<evidence type="ECO:0000256" key="2">
    <source>
        <dbReference type="ARBA" id="ARBA00022448"/>
    </source>
</evidence>
<protein>
    <submittedName>
        <fullName evidence="13">Chloride channel 2c</fullName>
    </submittedName>
</protein>
<feature type="transmembrane region" description="Helical" evidence="11">
    <location>
        <begin position="263"/>
        <end position="282"/>
    </location>
</feature>
<keyword evidence="6" id="KW-0406">Ion transport</keyword>
<feature type="transmembrane region" description="Helical" evidence="11">
    <location>
        <begin position="220"/>
        <end position="242"/>
    </location>
</feature>
<dbReference type="PRINTS" id="PR00762">
    <property type="entry name" value="CLCHANNEL"/>
</dbReference>
<reference evidence="13" key="1">
    <citation type="submission" date="2021-04" db="EMBL/GenBank/DDBJ databases">
        <authorList>
            <consortium name="Wellcome Sanger Institute Data Sharing"/>
        </authorList>
    </citation>
    <scope>NUCLEOTIDE SEQUENCE [LARGE SCALE GENOMIC DNA]</scope>
</reference>
<evidence type="ECO:0000256" key="1">
    <source>
        <dbReference type="ARBA" id="ARBA00004141"/>
    </source>
</evidence>
<keyword evidence="3 11" id="KW-0812">Transmembrane</keyword>
<dbReference type="GO" id="GO:0005886">
    <property type="term" value="C:plasma membrane"/>
    <property type="evidence" value="ECO:0007669"/>
    <property type="project" value="TreeGrafter"/>
</dbReference>
<dbReference type="InterPro" id="IPR046342">
    <property type="entry name" value="CBS_dom_sf"/>
</dbReference>
<keyword evidence="4" id="KW-0677">Repeat</keyword>
<feature type="chain" id="PRO_5025540359" evidence="12">
    <location>
        <begin position="18"/>
        <end position="847"/>
    </location>
</feature>
<evidence type="ECO:0000256" key="6">
    <source>
        <dbReference type="ARBA" id="ARBA00023065"/>
    </source>
</evidence>
<sequence length="847" mass="93895">MSSLFLFSCVYLCVSTAQKWMYGGLDSNVFLQYLAWVTYPVVLITFSAGFTQILAPQAVGSGIPEMKTILRGVVLKEYLTFKTFVAKVIGLTCALGSGMPLGKEGPFVHIASLCAALLSKFMSLFGGIYENESRNIEMLAAACAVGVGCCFAAPIGGVLFSIEVTSTFFAVRNYWRGFFAATFSAFIFRVLAVWNRDEETITALFKTRFRLDFPFDLQELPAFAVIGIASGFGGALFVYLNRLIVQFIRKQKAINRFLMKKRLLYPALVTLLVSTLTFPPGFGQFMAGKLTQKESLVTLLDNRTWAKQGIAEEFDYIGHSQAWKHPQVNVFVTLVLFIVMKFWMSALATTIPVPCGAFMPVFVIGAAFGRLVGESMAAWFPDGIHTDGTIYPIVPGGYAVVGAAALSGAVTHTVSTAVIVFELTGQISHILPVMIAVILANAVAQSLQPSLYDSIIRIKKLPYLPELGWGHHEKYNIRVEDIMVRDVRYITLNCCYRDLQNVLLTGHLKTLALVESAESMILLGSIERAQLQSLLSQQLGRPKRLEYIRERAVAEKKRLSVMSNPGSDDGSQRVSQEVRFQVRGHCGIGYNVLDLITYLMNLSVQHWGNKGLFFCSFYCQKFFSHVYLSSQPPPPPPCSPLCVLQISEWEEMQLDEQVNFNNCKIDPAPFQLVERTSLHKTHTIFSLLGLDHAYVTSIGRLIGVVSLKEECCHPALHTHTHTLKDISVSINDSSSPRLLCTVTDKRLLNIAVSIYCLCVCSLPPPSLFISPASQTTENLLLLVNWPGSGERIVAKCSTACLSLTFRLFCSAFHQQTKTQPWQIKPSLSQSACLSHRHTVISQPHWSV</sequence>
<dbReference type="Pfam" id="PF00654">
    <property type="entry name" value="Voltage_CLC"/>
    <property type="match status" value="1"/>
</dbReference>
<comment type="subcellular location">
    <subcellularLocation>
        <location evidence="1">Membrane</location>
        <topology evidence="1">Multi-pass membrane protein</topology>
    </subcellularLocation>
</comment>
<evidence type="ECO:0000256" key="9">
    <source>
        <dbReference type="ARBA" id="ARBA00023173"/>
    </source>
</evidence>
<dbReference type="FunFam" id="1.10.3080.10:FF:000002">
    <property type="entry name" value="Chloride channel 2c"/>
    <property type="match status" value="1"/>
</dbReference>
<feature type="transmembrane region" description="Helical" evidence="11">
    <location>
        <begin position="138"/>
        <end position="162"/>
    </location>
</feature>
<keyword evidence="14" id="KW-1185">Reference proteome</keyword>
<name>A0A671Y5R5_SPAAU</name>
<feature type="transmembrane region" description="Helical" evidence="11">
    <location>
        <begin position="107"/>
        <end position="126"/>
    </location>
</feature>
<dbReference type="FunFam" id="3.10.580.10:FF:000056">
    <property type="entry name" value="Chloride channel protein"/>
    <property type="match status" value="1"/>
</dbReference>
<evidence type="ECO:0000313" key="14">
    <source>
        <dbReference type="Proteomes" id="UP000472265"/>
    </source>
</evidence>
<keyword evidence="9" id="KW-0407">Ion channel</keyword>
<evidence type="ECO:0000256" key="5">
    <source>
        <dbReference type="ARBA" id="ARBA00022989"/>
    </source>
</evidence>
<feature type="transmembrane region" description="Helical" evidence="11">
    <location>
        <begin position="33"/>
        <end position="55"/>
    </location>
</feature>
<dbReference type="SUPFAM" id="SSF54631">
    <property type="entry name" value="CBS-domain pair"/>
    <property type="match status" value="1"/>
</dbReference>
<dbReference type="GeneTree" id="ENSGT00940000155439"/>
<evidence type="ECO:0000256" key="4">
    <source>
        <dbReference type="ARBA" id="ARBA00022737"/>
    </source>
</evidence>
<keyword evidence="9" id="KW-0869">Chloride channel</keyword>
<dbReference type="InterPro" id="IPR001807">
    <property type="entry name" value="ClC"/>
</dbReference>
<keyword evidence="10" id="KW-0868">Chloride</keyword>
<gene>
    <name evidence="13" type="primary">clcn2</name>
    <name evidence="13" type="synonym">CLCN2</name>
</gene>
<evidence type="ECO:0000313" key="13">
    <source>
        <dbReference type="Ensembl" id="ENSSAUP00010057793.1"/>
    </source>
</evidence>
<evidence type="ECO:0000256" key="11">
    <source>
        <dbReference type="SAM" id="Phobius"/>
    </source>
</evidence>
<evidence type="ECO:0000256" key="12">
    <source>
        <dbReference type="SAM" id="SignalP"/>
    </source>
</evidence>
<dbReference type="Proteomes" id="UP000472265">
    <property type="component" value="Chromosome 2"/>
</dbReference>
<dbReference type="InterPro" id="IPR014743">
    <property type="entry name" value="Cl-channel_core"/>
</dbReference>
<dbReference type="GO" id="GO:0005247">
    <property type="term" value="F:voltage-gated chloride channel activity"/>
    <property type="evidence" value="ECO:0007669"/>
    <property type="project" value="TreeGrafter"/>
</dbReference>
<keyword evidence="5 11" id="KW-1133">Transmembrane helix</keyword>
<keyword evidence="8 11" id="KW-0472">Membrane</keyword>
<accession>A0A671Y5R5</accession>
<feature type="transmembrane region" description="Helical" evidence="11">
    <location>
        <begin position="358"/>
        <end position="380"/>
    </location>
</feature>
<dbReference type="GO" id="GO:0034707">
    <property type="term" value="C:chloride channel complex"/>
    <property type="evidence" value="ECO:0007669"/>
    <property type="project" value="UniProtKB-KW"/>
</dbReference>
<feature type="transmembrane region" description="Helical" evidence="11">
    <location>
        <begin position="174"/>
        <end position="194"/>
    </location>
</feature>
<dbReference type="PANTHER" id="PTHR45720:SF6">
    <property type="entry name" value="CHLORIDE CHANNEL PROTEIN 2"/>
    <property type="match status" value="1"/>
</dbReference>
<dbReference type="Ensembl" id="ENSSAUT00010060676.1">
    <property type="protein sequence ID" value="ENSSAUP00010057793.1"/>
    <property type="gene ID" value="ENSSAUG00010022978.1"/>
</dbReference>
<feature type="transmembrane region" description="Helical" evidence="11">
    <location>
        <begin position="330"/>
        <end position="351"/>
    </location>
</feature>
<dbReference type="Gene3D" id="1.10.3080.10">
    <property type="entry name" value="Clc chloride channel"/>
    <property type="match status" value="1"/>
</dbReference>
<keyword evidence="7" id="KW-0129">CBS domain</keyword>
<proteinExistence type="predicted"/>
<feature type="signal peptide" evidence="12">
    <location>
        <begin position="1"/>
        <end position="17"/>
    </location>
</feature>
<dbReference type="Gene3D" id="3.10.580.10">
    <property type="entry name" value="CBS-domain"/>
    <property type="match status" value="2"/>
</dbReference>
<keyword evidence="2" id="KW-0813">Transport</keyword>
<organism evidence="13 14">
    <name type="scientific">Sparus aurata</name>
    <name type="common">Gilthead sea bream</name>
    <dbReference type="NCBI Taxonomy" id="8175"/>
    <lineage>
        <taxon>Eukaryota</taxon>
        <taxon>Metazoa</taxon>
        <taxon>Chordata</taxon>
        <taxon>Craniata</taxon>
        <taxon>Vertebrata</taxon>
        <taxon>Euteleostomi</taxon>
        <taxon>Actinopterygii</taxon>
        <taxon>Neopterygii</taxon>
        <taxon>Teleostei</taxon>
        <taxon>Neoteleostei</taxon>
        <taxon>Acanthomorphata</taxon>
        <taxon>Eupercaria</taxon>
        <taxon>Spariformes</taxon>
        <taxon>Sparidae</taxon>
        <taxon>Sparus</taxon>
    </lineage>
</organism>